<proteinExistence type="predicted"/>
<reference evidence="1 2" key="2">
    <citation type="journal article" date="2017" name="Nature">
        <title>The Apostasia genome and the evolution of orchids.</title>
        <authorList>
            <person name="Zhang G.Q."/>
            <person name="Liu K.W."/>
            <person name="Li Z."/>
            <person name="Lohaus R."/>
            <person name="Hsiao Y.Y."/>
            <person name="Niu S.C."/>
            <person name="Wang J.Y."/>
            <person name="Lin Y.C."/>
            <person name="Xu Q."/>
            <person name="Chen L.J."/>
            <person name="Yoshida K."/>
            <person name="Fujiwara S."/>
            <person name="Wang Z.W."/>
            <person name="Zhang Y.Q."/>
            <person name="Mitsuda N."/>
            <person name="Wang M."/>
            <person name="Liu G.H."/>
            <person name="Pecoraro L."/>
            <person name="Huang H.X."/>
            <person name="Xiao X.J."/>
            <person name="Lin M."/>
            <person name="Wu X.Y."/>
            <person name="Wu W.L."/>
            <person name="Chen Y.Y."/>
            <person name="Chang S.B."/>
            <person name="Sakamoto S."/>
            <person name="Ohme-Takagi M."/>
            <person name="Yagi M."/>
            <person name="Zeng S.J."/>
            <person name="Shen C.Y."/>
            <person name="Yeh C.M."/>
            <person name="Luo Y.B."/>
            <person name="Tsai W.C."/>
            <person name="Van de Peer Y."/>
            <person name="Liu Z.J."/>
        </authorList>
    </citation>
    <scope>NUCLEOTIDE SEQUENCE [LARGE SCALE GENOMIC DNA]</scope>
    <source>
        <tissue evidence="1">The whole plant</tissue>
    </source>
</reference>
<dbReference type="Proteomes" id="UP000233837">
    <property type="component" value="Unassembled WGS sequence"/>
</dbReference>
<evidence type="ECO:0000313" key="2">
    <source>
        <dbReference type="Proteomes" id="UP000233837"/>
    </source>
</evidence>
<evidence type="ECO:0008006" key="3">
    <source>
        <dbReference type="Google" id="ProtNLM"/>
    </source>
</evidence>
<dbReference type="EMBL" id="KZ501978">
    <property type="protein sequence ID" value="PKU85264.1"/>
    <property type="molecule type" value="Genomic_DNA"/>
</dbReference>
<keyword evidence="2" id="KW-1185">Reference proteome</keyword>
<organism evidence="1 2">
    <name type="scientific">Dendrobium catenatum</name>
    <dbReference type="NCBI Taxonomy" id="906689"/>
    <lineage>
        <taxon>Eukaryota</taxon>
        <taxon>Viridiplantae</taxon>
        <taxon>Streptophyta</taxon>
        <taxon>Embryophyta</taxon>
        <taxon>Tracheophyta</taxon>
        <taxon>Spermatophyta</taxon>
        <taxon>Magnoliopsida</taxon>
        <taxon>Liliopsida</taxon>
        <taxon>Asparagales</taxon>
        <taxon>Orchidaceae</taxon>
        <taxon>Epidendroideae</taxon>
        <taxon>Malaxideae</taxon>
        <taxon>Dendrobiinae</taxon>
        <taxon>Dendrobium</taxon>
    </lineage>
</organism>
<gene>
    <name evidence="1" type="ORF">MA16_Dca010423</name>
</gene>
<dbReference type="AlphaFoldDB" id="A0A2I0XBJ8"/>
<protein>
    <recommendedName>
        <fullName evidence="3">Zinc knuckle CX2CX4HX4C domain-containing protein</fullName>
    </recommendedName>
</protein>
<reference evidence="1 2" key="1">
    <citation type="journal article" date="2016" name="Sci. Rep.">
        <title>The Dendrobium catenatum Lindl. genome sequence provides insights into polysaccharide synthase, floral development and adaptive evolution.</title>
        <authorList>
            <person name="Zhang G.Q."/>
            <person name="Xu Q."/>
            <person name="Bian C."/>
            <person name="Tsai W.C."/>
            <person name="Yeh C.M."/>
            <person name="Liu K.W."/>
            <person name="Yoshida K."/>
            <person name="Zhang L.S."/>
            <person name="Chang S.B."/>
            <person name="Chen F."/>
            <person name="Shi Y."/>
            <person name="Su Y.Y."/>
            <person name="Zhang Y.Q."/>
            <person name="Chen L.J."/>
            <person name="Yin Y."/>
            <person name="Lin M."/>
            <person name="Huang H."/>
            <person name="Deng H."/>
            <person name="Wang Z.W."/>
            <person name="Zhu S.L."/>
            <person name="Zhao X."/>
            <person name="Deng C."/>
            <person name="Niu S.C."/>
            <person name="Huang J."/>
            <person name="Wang M."/>
            <person name="Liu G.H."/>
            <person name="Yang H.J."/>
            <person name="Xiao X.J."/>
            <person name="Hsiao Y.Y."/>
            <person name="Wu W.L."/>
            <person name="Chen Y.Y."/>
            <person name="Mitsuda N."/>
            <person name="Ohme-Takagi M."/>
            <person name="Luo Y.B."/>
            <person name="Van de Peer Y."/>
            <person name="Liu Z.J."/>
        </authorList>
    </citation>
    <scope>NUCLEOTIDE SEQUENCE [LARGE SCALE GENOMIC DNA]</scope>
    <source>
        <tissue evidence="1">The whole plant</tissue>
    </source>
</reference>
<evidence type="ECO:0000313" key="1">
    <source>
        <dbReference type="EMBL" id="PKU85264.1"/>
    </source>
</evidence>
<dbReference type="PANTHER" id="PTHR31286:SF99">
    <property type="entry name" value="DUF4283 DOMAIN-CONTAINING PROTEIN"/>
    <property type="match status" value="1"/>
</dbReference>
<sequence length="125" mass="14290">MFQWSKREFGRVCVRMELDRQLSLGVWIEGPNGRFFQNVEYERISSLCYNCGKVGYLSSAYGVKVVVEGSVQKESICNEEVKEVGASQEAAVYGPWIHVNNRKKNWSNQRRVSHVSSNPVPKGFK</sequence>
<dbReference type="InterPro" id="IPR040256">
    <property type="entry name" value="At4g02000-like"/>
</dbReference>
<accession>A0A2I0XBJ8</accession>
<dbReference type="PANTHER" id="PTHR31286">
    <property type="entry name" value="GLYCINE-RICH CELL WALL STRUCTURAL PROTEIN 1.8-LIKE"/>
    <property type="match status" value="1"/>
</dbReference>
<name>A0A2I0XBJ8_9ASPA</name>